<comment type="caution">
    <text evidence="3">The sequence shown here is derived from an EMBL/GenBank/DDBJ whole genome shotgun (WGS) entry which is preliminary data.</text>
</comment>
<evidence type="ECO:0000256" key="2">
    <source>
        <dbReference type="SAM" id="SignalP"/>
    </source>
</evidence>
<feature type="signal peptide" evidence="2">
    <location>
        <begin position="1"/>
        <end position="24"/>
    </location>
</feature>
<dbReference type="EMBL" id="JACHJO010000004">
    <property type="protein sequence ID" value="MBB6119631.1"/>
    <property type="molecule type" value="Genomic_DNA"/>
</dbReference>
<organism evidence="3 4">
    <name type="scientific">Nocardiopsis algeriensis</name>
    <dbReference type="NCBI Taxonomy" id="1478215"/>
    <lineage>
        <taxon>Bacteria</taxon>
        <taxon>Bacillati</taxon>
        <taxon>Actinomycetota</taxon>
        <taxon>Actinomycetes</taxon>
        <taxon>Streptosporangiales</taxon>
        <taxon>Nocardiopsidaceae</taxon>
        <taxon>Nocardiopsis</taxon>
    </lineage>
</organism>
<proteinExistence type="predicted"/>
<evidence type="ECO:0008006" key="5">
    <source>
        <dbReference type="Google" id="ProtNLM"/>
    </source>
</evidence>
<evidence type="ECO:0000313" key="3">
    <source>
        <dbReference type="EMBL" id="MBB6119631.1"/>
    </source>
</evidence>
<dbReference type="Proteomes" id="UP000536604">
    <property type="component" value="Unassembled WGS sequence"/>
</dbReference>
<feature type="region of interest" description="Disordered" evidence="1">
    <location>
        <begin position="32"/>
        <end position="60"/>
    </location>
</feature>
<reference evidence="3 4" key="1">
    <citation type="submission" date="2020-08" db="EMBL/GenBank/DDBJ databases">
        <title>Genomic Encyclopedia of Type Strains, Phase III (KMG-III): the genomes of soil and plant-associated and newly described type strains.</title>
        <authorList>
            <person name="Whitman W."/>
        </authorList>
    </citation>
    <scope>NUCLEOTIDE SEQUENCE [LARGE SCALE GENOMIC DNA]</scope>
    <source>
        <strain evidence="3 4">CECT 8712</strain>
    </source>
</reference>
<feature type="chain" id="PRO_5038821438" description="Cu-Zn family superoxide dismutase" evidence="2">
    <location>
        <begin position="25"/>
        <end position="211"/>
    </location>
</feature>
<feature type="region of interest" description="Disordered" evidence="1">
    <location>
        <begin position="126"/>
        <end position="201"/>
    </location>
</feature>
<keyword evidence="4" id="KW-1185">Reference proteome</keyword>
<gene>
    <name evidence="3" type="ORF">FHS13_001580</name>
</gene>
<dbReference type="RefSeq" id="WP_184289832.1">
    <property type="nucleotide sequence ID" value="NZ_JACHJO010000004.1"/>
</dbReference>
<sequence length="211" mass="21654">MDSCVSERRLVAFTAALLCAGLLASGCGGNSEGYEGGTFSGTEPNEPPDEATVPEPDPEGERLAEVTAEFDRAGEAGGVLYEGSPVANGARAELVILSEENGGSYYAEVEGFPENRLLGARVHTGRCGTSAEDAGPPYRPGGESGQSGGEGGEEDTVFLQMDTDADGRAQAEVPVDRQPEPDAMGSLVFVTDPTDDDGGDPVACMDITSDG</sequence>
<accession>A0A841ITQ2</accession>
<name>A0A841ITQ2_9ACTN</name>
<dbReference type="AlphaFoldDB" id="A0A841ITQ2"/>
<evidence type="ECO:0000313" key="4">
    <source>
        <dbReference type="Proteomes" id="UP000536604"/>
    </source>
</evidence>
<evidence type="ECO:0000256" key="1">
    <source>
        <dbReference type="SAM" id="MobiDB-lite"/>
    </source>
</evidence>
<protein>
    <recommendedName>
        <fullName evidence="5">Cu-Zn family superoxide dismutase</fullName>
    </recommendedName>
</protein>
<feature type="compositionally biased region" description="Basic and acidic residues" evidence="1">
    <location>
        <begin position="165"/>
        <end position="180"/>
    </location>
</feature>
<keyword evidence="2" id="KW-0732">Signal</keyword>